<gene>
    <name evidence="1" type="ORF">CPELLU_LOCUS357</name>
</gene>
<accession>A0A9N8YTS7</accession>
<proteinExistence type="predicted"/>
<comment type="caution">
    <text evidence="1">The sequence shown here is derived from an EMBL/GenBank/DDBJ whole genome shotgun (WGS) entry which is preliminary data.</text>
</comment>
<protein>
    <submittedName>
        <fullName evidence="1">6890_t:CDS:1</fullName>
    </submittedName>
</protein>
<dbReference type="Proteomes" id="UP000789759">
    <property type="component" value="Unassembled WGS sequence"/>
</dbReference>
<keyword evidence="2" id="KW-1185">Reference proteome</keyword>
<organism evidence="1 2">
    <name type="scientific">Cetraspora pellucida</name>
    <dbReference type="NCBI Taxonomy" id="1433469"/>
    <lineage>
        <taxon>Eukaryota</taxon>
        <taxon>Fungi</taxon>
        <taxon>Fungi incertae sedis</taxon>
        <taxon>Mucoromycota</taxon>
        <taxon>Glomeromycotina</taxon>
        <taxon>Glomeromycetes</taxon>
        <taxon>Diversisporales</taxon>
        <taxon>Gigasporaceae</taxon>
        <taxon>Cetraspora</taxon>
    </lineage>
</organism>
<dbReference type="EMBL" id="CAJVQA010000095">
    <property type="protein sequence ID" value="CAG8455342.1"/>
    <property type="molecule type" value="Genomic_DNA"/>
</dbReference>
<evidence type="ECO:0000313" key="2">
    <source>
        <dbReference type="Proteomes" id="UP000789759"/>
    </source>
</evidence>
<reference evidence="1" key="1">
    <citation type="submission" date="2021-06" db="EMBL/GenBank/DDBJ databases">
        <authorList>
            <person name="Kallberg Y."/>
            <person name="Tangrot J."/>
            <person name="Rosling A."/>
        </authorList>
    </citation>
    <scope>NUCLEOTIDE SEQUENCE</scope>
    <source>
        <strain evidence="1">FL966</strain>
    </source>
</reference>
<name>A0A9N8YTS7_9GLOM</name>
<sequence>MFHDVSDKKYSECLSSSIQVLKDHLKEIENIKFEYYEYEFKVCKDRISNYLDHNDVCYNEFDKLLRNLTIFIKEEYYYEDSLMIDSYSIYLNNNEKDKISQNRFVEKQIDYDMKSITQMHKDLQKEITKEYSILSQKDFMKWTEQESEQATLYHLVLEELKKAIKSCEYNEKLCNRFCKTNVNIILISSQTSYIKFLKNFSNIKNPNIEDNSRLIYTDYFSQKFDYVYTFESFIYLHCYDG</sequence>
<dbReference type="AlphaFoldDB" id="A0A9N8YTS7"/>
<evidence type="ECO:0000313" key="1">
    <source>
        <dbReference type="EMBL" id="CAG8455342.1"/>
    </source>
</evidence>